<dbReference type="GO" id="GO:0019773">
    <property type="term" value="C:proteasome core complex, alpha-subunit complex"/>
    <property type="evidence" value="ECO:0007669"/>
    <property type="project" value="UniProtKB-UniRule"/>
</dbReference>
<dbReference type="InterPro" id="IPR035144">
    <property type="entry name" value="Proteasome_alpha1"/>
</dbReference>
<feature type="region of interest" description="Disordered" evidence="6">
    <location>
        <begin position="270"/>
        <end position="293"/>
    </location>
</feature>
<reference evidence="8 9" key="1">
    <citation type="journal article" date="2012" name="MBio">
        <title>De novo assembly of the Pneumocystis jirovecii genome from a single bronchoalveolar lavage fluid specimen from a patient.</title>
        <authorList>
            <person name="Cisse O.H."/>
            <person name="Pagni M."/>
            <person name="Hauser P.M."/>
        </authorList>
    </citation>
    <scope>NUCLEOTIDE SEQUENCE [LARGE SCALE GENOMIC DNA]</scope>
    <source>
        <strain evidence="8 9">SE8</strain>
    </source>
</reference>
<gene>
    <name evidence="8" type="ORF">PNEJI1_001034</name>
</gene>
<evidence type="ECO:0000259" key="7">
    <source>
        <dbReference type="PROSITE" id="PS00388"/>
    </source>
</evidence>
<accession>L0PE17</accession>
<keyword evidence="1 5" id="KW-0963">Cytoplasm</keyword>
<evidence type="ECO:0000256" key="4">
    <source>
        <dbReference type="PROSITE-ProRule" id="PRU00808"/>
    </source>
</evidence>
<dbReference type="FunFam" id="3.60.20.10:FF:000016">
    <property type="entry name" value="Proteasome subunit alpha type-6"/>
    <property type="match status" value="1"/>
</dbReference>
<keyword evidence="2 4" id="KW-0647">Proteasome</keyword>
<dbReference type="InParanoid" id="L0PE17"/>
<protein>
    <recommendedName>
        <fullName evidence="5">Proteasome subunit alpha type</fullName>
    </recommendedName>
</protein>
<dbReference type="Gene3D" id="3.60.20.10">
    <property type="entry name" value="Glutamine Phosphoribosylpyrophosphate, subunit 1, domain 1"/>
    <property type="match status" value="1"/>
</dbReference>
<evidence type="ECO:0000313" key="9">
    <source>
        <dbReference type="Proteomes" id="UP000010422"/>
    </source>
</evidence>
<name>L0PE17_PNEJI</name>
<dbReference type="VEuPathDB" id="FungiDB:PNEJI1_001034"/>
<dbReference type="InterPro" id="IPR050115">
    <property type="entry name" value="Proteasome_alpha"/>
</dbReference>
<evidence type="ECO:0000313" key="8">
    <source>
        <dbReference type="EMBL" id="CCJ30608.1"/>
    </source>
</evidence>
<evidence type="ECO:0000256" key="5">
    <source>
        <dbReference type="RuleBase" id="RU000551"/>
    </source>
</evidence>
<dbReference type="GO" id="GO:0005737">
    <property type="term" value="C:cytoplasm"/>
    <property type="evidence" value="ECO:0007669"/>
    <property type="project" value="UniProtKB-SubCell"/>
</dbReference>
<dbReference type="SUPFAM" id="SSF56235">
    <property type="entry name" value="N-terminal nucleophile aminohydrolases (Ntn hydrolases)"/>
    <property type="match status" value="1"/>
</dbReference>
<dbReference type="Pfam" id="PF00227">
    <property type="entry name" value="Proteasome"/>
    <property type="match status" value="1"/>
</dbReference>
<evidence type="ECO:0000256" key="1">
    <source>
        <dbReference type="ARBA" id="ARBA00022490"/>
    </source>
</evidence>
<dbReference type="InterPro" id="IPR023332">
    <property type="entry name" value="Proteasome_alpha-type"/>
</dbReference>
<dbReference type="InterPro" id="IPR001353">
    <property type="entry name" value="Proteasome_sua/b"/>
</dbReference>
<dbReference type="GO" id="GO:0006511">
    <property type="term" value="P:ubiquitin-dependent protein catabolic process"/>
    <property type="evidence" value="ECO:0007669"/>
    <property type="project" value="InterPro"/>
</dbReference>
<organism evidence="9">
    <name type="scientific">Pneumocystis jirovecii</name>
    <name type="common">Human pneumocystis pneumonia agent</name>
    <dbReference type="NCBI Taxonomy" id="42068"/>
    <lineage>
        <taxon>Eukaryota</taxon>
        <taxon>Fungi</taxon>
        <taxon>Dikarya</taxon>
        <taxon>Ascomycota</taxon>
        <taxon>Taphrinomycotina</taxon>
        <taxon>Pneumocystomycetes</taxon>
        <taxon>Pneumocystaceae</taxon>
        <taxon>Pneumocystis</taxon>
    </lineage>
</organism>
<dbReference type="InterPro" id="IPR000426">
    <property type="entry name" value="Proteasome_asu_N"/>
</dbReference>
<dbReference type="Proteomes" id="UP000010422">
    <property type="component" value="Unassembled WGS sequence"/>
</dbReference>
<keyword evidence="3 5" id="KW-0539">Nucleus</keyword>
<dbReference type="PANTHER" id="PTHR11599">
    <property type="entry name" value="PROTEASOME SUBUNIT ALPHA/BETA"/>
    <property type="match status" value="1"/>
</dbReference>
<sequence>MFRNQYDNDATTWSPQGRLYQVEYAMEAVKQGSVAVGIVSKTHAVLCALKRNPEDLGSYQKKIVMVDEHMGFALAGLTSDARVLRYEPICLVHINYASNFMRQQAIASRVVCNRKIPICRAVSSIAKKAQINTQQYGRRPYGVGFLVIGYDDTGPHLYEFLPSGSILEYIGASIGARSQSARTYLERCVDFFPDATMENLILHGLRALRDSLAQDKELTSLNTSIAVVGKDMPFRLIENDDVSEWLVKLGETSLSAYRQSERAAATAVATTAAAPTSTGSGATGSAGDVMETD</sequence>
<dbReference type="EMBL" id="CAKM01000258">
    <property type="protein sequence ID" value="CCJ30608.1"/>
    <property type="molecule type" value="Genomic_DNA"/>
</dbReference>
<dbReference type="FunCoup" id="L0PE17">
    <property type="interactions" value="413"/>
</dbReference>
<dbReference type="Pfam" id="PF10584">
    <property type="entry name" value="Proteasome_A_N"/>
    <property type="match status" value="1"/>
</dbReference>
<dbReference type="PROSITE" id="PS00388">
    <property type="entry name" value="PROTEASOME_ALPHA_1"/>
    <property type="match status" value="1"/>
</dbReference>
<comment type="similarity">
    <text evidence="4 5">Belongs to the peptidase T1A family.</text>
</comment>
<feature type="compositionally biased region" description="Low complexity" evidence="6">
    <location>
        <begin position="270"/>
        <end position="287"/>
    </location>
</feature>
<comment type="caution">
    <text evidence="8">The sequence shown here is derived from an EMBL/GenBank/DDBJ whole genome shotgun (WGS) entry which is preliminary data.</text>
</comment>
<comment type="subunit">
    <text evidence="5">The 26S proteasome consists of a 20S proteasome core and two 19S regulatory subunits.</text>
</comment>
<dbReference type="GO" id="GO:0005634">
    <property type="term" value="C:nucleus"/>
    <property type="evidence" value="ECO:0007669"/>
    <property type="project" value="UniProtKB-SubCell"/>
</dbReference>
<dbReference type="STRING" id="1209962.L0PE17"/>
<evidence type="ECO:0000256" key="6">
    <source>
        <dbReference type="SAM" id="MobiDB-lite"/>
    </source>
</evidence>
<evidence type="ECO:0000256" key="2">
    <source>
        <dbReference type="ARBA" id="ARBA00022942"/>
    </source>
</evidence>
<proteinExistence type="inferred from homology"/>
<feature type="domain" description="Proteasome alpha-type subunits" evidence="7">
    <location>
        <begin position="6"/>
        <end position="28"/>
    </location>
</feature>
<dbReference type="AlphaFoldDB" id="L0PE17"/>
<dbReference type="InterPro" id="IPR029055">
    <property type="entry name" value="Ntn_hydrolases_N"/>
</dbReference>
<dbReference type="PROSITE" id="PS51475">
    <property type="entry name" value="PROTEASOME_ALPHA_2"/>
    <property type="match status" value="1"/>
</dbReference>
<dbReference type="CDD" id="cd03749">
    <property type="entry name" value="proteasome_alpha_type_1"/>
    <property type="match status" value="1"/>
</dbReference>
<dbReference type="SMART" id="SM00948">
    <property type="entry name" value="Proteasome_A_N"/>
    <property type="match status" value="1"/>
</dbReference>
<comment type="subcellular location">
    <subcellularLocation>
        <location evidence="5">Cytoplasm</location>
    </subcellularLocation>
    <subcellularLocation>
        <location evidence="5">Nucleus</location>
    </subcellularLocation>
</comment>
<evidence type="ECO:0000256" key="3">
    <source>
        <dbReference type="ARBA" id="ARBA00023242"/>
    </source>
</evidence>